<accession>A0AA35KNX2</accession>
<evidence type="ECO:0000313" key="2">
    <source>
        <dbReference type="EMBL" id="CAI5780882.1"/>
    </source>
</evidence>
<name>A0AA35KNX2_9SAUR</name>
<dbReference type="AlphaFoldDB" id="A0AA35KNX2"/>
<dbReference type="Proteomes" id="UP001178461">
    <property type="component" value="Chromosome 8"/>
</dbReference>
<keyword evidence="3" id="KW-1185">Reference proteome</keyword>
<evidence type="ECO:0000256" key="1">
    <source>
        <dbReference type="SAM" id="MobiDB-lite"/>
    </source>
</evidence>
<feature type="region of interest" description="Disordered" evidence="1">
    <location>
        <begin position="63"/>
        <end position="86"/>
    </location>
</feature>
<organism evidence="2 3">
    <name type="scientific">Podarcis lilfordi</name>
    <name type="common">Lilford's wall lizard</name>
    <dbReference type="NCBI Taxonomy" id="74358"/>
    <lineage>
        <taxon>Eukaryota</taxon>
        <taxon>Metazoa</taxon>
        <taxon>Chordata</taxon>
        <taxon>Craniata</taxon>
        <taxon>Vertebrata</taxon>
        <taxon>Euteleostomi</taxon>
        <taxon>Lepidosauria</taxon>
        <taxon>Squamata</taxon>
        <taxon>Bifurcata</taxon>
        <taxon>Unidentata</taxon>
        <taxon>Episquamata</taxon>
        <taxon>Laterata</taxon>
        <taxon>Lacertibaenia</taxon>
        <taxon>Lacertidae</taxon>
        <taxon>Podarcis</taxon>
    </lineage>
</organism>
<evidence type="ECO:0000313" key="3">
    <source>
        <dbReference type="Proteomes" id="UP001178461"/>
    </source>
</evidence>
<dbReference type="EMBL" id="OX395133">
    <property type="protein sequence ID" value="CAI5780882.1"/>
    <property type="molecule type" value="Genomic_DNA"/>
</dbReference>
<sequence>MKATPYPKTATPCLQRQLQNRWRGPGAPPLRFAEGAAGPLRGCGPLPSLPVTVALVTGPHSSALPVASRGVRGPSHLAGKPSKENPPRFAAAHNAHFCKRHNRLPSPCLHTHIAPCPSVCHGRPARNGKFSGVQTVS</sequence>
<protein>
    <submittedName>
        <fullName evidence="2">Uncharacterized protein</fullName>
    </submittedName>
</protein>
<reference evidence="2" key="1">
    <citation type="submission" date="2022-12" db="EMBL/GenBank/DDBJ databases">
        <authorList>
            <person name="Alioto T."/>
            <person name="Alioto T."/>
            <person name="Gomez Garrido J."/>
        </authorList>
    </citation>
    <scope>NUCLEOTIDE SEQUENCE</scope>
</reference>
<proteinExistence type="predicted"/>
<gene>
    <name evidence="2" type="ORF">PODLI_1B034398</name>
</gene>